<feature type="region of interest" description="Disordered" evidence="1">
    <location>
        <begin position="660"/>
        <end position="758"/>
    </location>
</feature>
<dbReference type="Proteomes" id="UP001152795">
    <property type="component" value="Unassembled WGS sequence"/>
</dbReference>
<protein>
    <submittedName>
        <fullName evidence="2">Uncharacterized protein</fullName>
    </submittedName>
</protein>
<dbReference type="InterPro" id="IPR036372">
    <property type="entry name" value="BEACH_dom_sf"/>
</dbReference>
<gene>
    <name evidence="2" type="ORF">PACLA_8A071699</name>
</gene>
<dbReference type="AlphaFoldDB" id="A0A6S7K8D7"/>
<proteinExistence type="predicted"/>
<comment type="caution">
    <text evidence="2">The sequence shown here is derived from an EMBL/GenBank/DDBJ whole genome shotgun (WGS) entry which is preliminary data.</text>
</comment>
<feature type="compositionally biased region" description="Polar residues" evidence="1">
    <location>
        <begin position="741"/>
        <end position="758"/>
    </location>
</feature>
<evidence type="ECO:0000313" key="3">
    <source>
        <dbReference type="Proteomes" id="UP001152795"/>
    </source>
</evidence>
<dbReference type="CDD" id="cd06071">
    <property type="entry name" value="Beach"/>
    <property type="match status" value="1"/>
</dbReference>
<reference evidence="2" key="1">
    <citation type="submission" date="2020-04" db="EMBL/GenBank/DDBJ databases">
        <authorList>
            <person name="Alioto T."/>
            <person name="Alioto T."/>
            <person name="Gomez Garrido J."/>
        </authorList>
    </citation>
    <scope>NUCLEOTIDE SEQUENCE</scope>
    <source>
        <strain evidence="2">A484AB</strain>
    </source>
</reference>
<dbReference type="SUPFAM" id="SSF81837">
    <property type="entry name" value="BEACH domain"/>
    <property type="match status" value="1"/>
</dbReference>
<dbReference type="PANTHER" id="PTHR46866">
    <property type="entry name" value="GH12955P"/>
    <property type="match status" value="1"/>
</dbReference>
<evidence type="ECO:0000256" key="1">
    <source>
        <dbReference type="SAM" id="MobiDB-lite"/>
    </source>
</evidence>
<feature type="compositionally biased region" description="Polar residues" evidence="1">
    <location>
        <begin position="694"/>
        <end position="704"/>
    </location>
</feature>
<feature type="region of interest" description="Disordered" evidence="1">
    <location>
        <begin position="1155"/>
        <end position="1192"/>
    </location>
</feature>
<feature type="compositionally biased region" description="Basic and acidic residues" evidence="1">
    <location>
        <begin position="679"/>
        <end position="692"/>
    </location>
</feature>
<dbReference type="PANTHER" id="PTHR46866:SF1">
    <property type="entry name" value="GH12955P"/>
    <property type="match status" value="1"/>
</dbReference>
<dbReference type="SMART" id="SM01026">
    <property type="entry name" value="Beach"/>
    <property type="match status" value="1"/>
</dbReference>
<feature type="non-terminal residue" evidence="2">
    <location>
        <position position="1"/>
    </location>
</feature>
<keyword evidence="3" id="KW-1185">Reference proteome</keyword>
<sequence length="1227" mass="138529">MALNMIAGRRLGEPNYHPVLPWVTDFTSPNGKHRDLTKSKFRINKGDFQLDITFKNVSDSDDDLTENPPHHVSGVLSEITYHVYLARCTPKSVLQKHVRAKWEPNEYPSNMQRLQEWTPDECIPEFYTDPTIFKSIHADLPDLGIPSWAESSEEFIRLHRKALESDYVCDHLHDWIDLTFGYKLVGVAAEKAKNVYLHLVDQHQTISSHGVVQLFEQPHPRQHRHHDMVLYPSMVNLEDGLEHEMRDVSNEGQIGYVEEGRAEYASDEVLPSSWDEVDLDTKVETGEDELGASLNFKKLKQWPRPYIPAFLRLKDSVETTTDILPAIDSLPISLPIGYGPLEEFDQVELLTKFKLQTKQNDLSVAKDSFGEVVVVPRSEIPETARHKEIQNICTMVMEMFLPAKMRLLSSDMSQKERFITAKRVYSAGKFAVPGILRDGLKTLFDEGCGFHKRQGFPPLTPELLLQQHVNIVPFPSYFKHLYEFLVEFHLGNPITSTLAIAEKNNRKFAITNTLNDVSYTLRQVEIAVKHLPDLLADLNGEGLDLLISYLSPLFSDEKTQLQAFLHLFDPLAASLGPKRTKKTFLKQLLKHYDVRMGNASVLLFHQSFLSKLIMRFGMDQFLDHFLSFIVDALNLSSKDAQVNVDTYSQDEVQGVVLEDDKGLAQNDKREPQDECNVEDAERQLSRPEKEPESESQTYSESNGSVDKVFEMSQEIRKDYSEEQKENTDSERVFGEGKSDLVETSSDESTNGARSTSVYATTESAQEGFMNDEYRGLYKIDEFSCGEVYNDDGGTGRLGDEDDDEVETIERNDAIFHKSFPTIARRDSDDDWERVTESDFSFERSVSFHSEHLDDGKEDTNIGDEDTSDREIPEAAAESICWLSPRLGPLLASNHIIKPLLGMLVKCYVGVVAMGDKGMSIGDTNAKWILHCLACCTEIYGEAVIVHQYMPFVMSKINISSEHVSVKGEANLAGALVLVRQYICSISKDSLMQQFEMLCYQAVDQVLCLISSATITLASEAPARTFLALLVLDILQVVCDIFERGSAQDLLAPLIATFFSCFESCNSPTETGKDVSRKQPCANEIRETFTASLAYNAYILLCKSLGDTYMSATLDKNYDMIWQLCCSVDEALSNHTTSPTSQPVFVLSDEETETVHATSKVKPAPNATEKKAFDSESFSPDMESRKDVKSTSLERAVPAQLETRTKGTFVSSRQHLAGNWLKYWKNHL</sequence>
<dbReference type="OrthoDB" id="5984363at2759"/>
<dbReference type="EMBL" id="CACRXK020013000">
    <property type="protein sequence ID" value="CAB4024383.1"/>
    <property type="molecule type" value="Genomic_DNA"/>
</dbReference>
<dbReference type="PROSITE" id="PS50197">
    <property type="entry name" value="BEACH"/>
    <property type="match status" value="1"/>
</dbReference>
<organism evidence="2 3">
    <name type="scientific">Paramuricea clavata</name>
    <name type="common">Red gorgonian</name>
    <name type="synonym">Violescent sea-whip</name>
    <dbReference type="NCBI Taxonomy" id="317549"/>
    <lineage>
        <taxon>Eukaryota</taxon>
        <taxon>Metazoa</taxon>
        <taxon>Cnidaria</taxon>
        <taxon>Anthozoa</taxon>
        <taxon>Octocorallia</taxon>
        <taxon>Malacalcyonacea</taxon>
        <taxon>Plexauridae</taxon>
        <taxon>Paramuricea</taxon>
    </lineage>
</organism>
<evidence type="ECO:0000313" key="2">
    <source>
        <dbReference type="EMBL" id="CAB4024383.1"/>
    </source>
</evidence>
<dbReference type="Gene3D" id="1.10.1540.10">
    <property type="entry name" value="BEACH domain"/>
    <property type="match status" value="1"/>
</dbReference>
<accession>A0A6S7K8D7</accession>
<dbReference type="Pfam" id="PF02138">
    <property type="entry name" value="Beach"/>
    <property type="match status" value="1"/>
</dbReference>
<name>A0A6S7K8D7_PARCT</name>
<feature type="compositionally biased region" description="Basic and acidic residues" evidence="1">
    <location>
        <begin position="707"/>
        <end position="740"/>
    </location>
</feature>
<feature type="compositionally biased region" description="Basic and acidic residues" evidence="1">
    <location>
        <begin position="660"/>
        <end position="672"/>
    </location>
</feature>
<dbReference type="InterPro" id="IPR000409">
    <property type="entry name" value="BEACH_dom"/>
</dbReference>